<keyword evidence="4" id="KW-1185">Reference proteome</keyword>
<proteinExistence type="predicted"/>
<dbReference type="InterPro" id="IPR001304">
    <property type="entry name" value="C-type_lectin-like"/>
</dbReference>
<evidence type="ECO:0000259" key="2">
    <source>
        <dbReference type="PROSITE" id="PS50041"/>
    </source>
</evidence>
<dbReference type="KEGG" id="cbr:CBG_00393"/>
<dbReference type="PROSITE" id="PS50041">
    <property type="entry name" value="C_TYPE_LECTIN_2"/>
    <property type="match status" value="1"/>
</dbReference>
<protein>
    <submittedName>
        <fullName evidence="3">Protein CBG00393</fullName>
    </submittedName>
</protein>
<dbReference type="GeneID" id="8574370"/>
<dbReference type="CDD" id="cd00037">
    <property type="entry name" value="CLECT"/>
    <property type="match status" value="1"/>
</dbReference>
<dbReference type="InterPro" id="IPR016186">
    <property type="entry name" value="C-type_lectin-like/link_sf"/>
</dbReference>
<reference evidence="3 4" key="1">
    <citation type="journal article" date="2003" name="PLoS Biol.">
        <title>The genome sequence of Caenorhabditis briggsae: a platform for comparative genomics.</title>
        <authorList>
            <person name="Stein L.D."/>
            <person name="Bao Z."/>
            <person name="Blasiar D."/>
            <person name="Blumenthal T."/>
            <person name="Brent M.R."/>
            <person name="Chen N."/>
            <person name="Chinwalla A."/>
            <person name="Clarke L."/>
            <person name="Clee C."/>
            <person name="Coghlan A."/>
            <person name="Coulson A."/>
            <person name="D'Eustachio P."/>
            <person name="Fitch D.H."/>
            <person name="Fulton L.A."/>
            <person name="Fulton R.E."/>
            <person name="Griffiths-Jones S."/>
            <person name="Harris T.W."/>
            <person name="Hillier L.W."/>
            <person name="Kamath R."/>
            <person name="Kuwabara P.E."/>
            <person name="Mardis E.R."/>
            <person name="Marra M.A."/>
            <person name="Miner T.L."/>
            <person name="Minx P."/>
            <person name="Mullikin J.C."/>
            <person name="Plumb R.W."/>
            <person name="Rogers J."/>
            <person name="Schein J.E."/>
            <person name="Sohrmann M."/>
            <person name="Spieth J."/>
            <person name="Stajich J.E."/>
            <person name="Wei C."/>
            <person name="Willey D."/>
            <person name="Wilson R.K."/>
            <person name="Durbin R."/>
            <person name="Waterston R.H."/>
        </authorList>
    </citation>
    <scope>NUCLEOTIDE SEQUENCE [LARGE SCALE GENOMIC DNA]</scope>
    <source>
        <strain evidence="3 4">AF16</strain>
    </source>
</reference>
<keyword evidence="1" id="KW-0472">Membrane</keyword>
<evidence type="ECO:0000256" key="1">
    <source>
        <dbReference type="SAM" id="Phobius"/>
    </source>
</evidence>
<evidence type="ECO:0000313" key="4">
    <source>
        <dbReference type="Proteomes" id="UP000008549"/>
    </source>
</evidence>
<dbReference type="eggNOG" id="KOG4297">
    <property type="taxonomic scope" value="Eukaryota"/>
</dbReference>
<feature type="transmembrane region" description="Helical" evidence="1">
    <location>
        <begin position="172"/>
        <end position="191"/>
    </location>
</feature>
<keyword evidence="1" id="KW-1133">Transmembrane helix</keyword>
<dbReference type="Gene3D" id="3.10.100.10">
    <property type="entry name" value="Mannose-Binding Protein A, subunit A"/>
    <property type="match status" value="1"/>
</dbReference>
<dbReference type="WormBase" id="CBG00393">
    <property type="protein sequence ID" value="CBP46804"/>
    <property type="gene ID" value="WBGene00023786"/>
</dbReference>
<feature type="domain" description="C-type lectin" evidence="2">
    <location>
        <begin position="213"/>
        <end position="355"/>
    </location>
</feature>
<dbReference type="InParanoid" id="A8WMZ4"/>
<dbReference type="CTD" id="8574370"/>
<organism evidence="3 4">
    <name type="scientific">Caenorhabditis briggsae</name>
    <dbReference type="NCBI Taxonomy" id="6238"/>
    <lineage>
        <taxon>Eukaryota</taxon>
        <taxon>Metazoa</taxon>
        <taxon>Ecdysozoa</taxon>
        <taxon>Nematoda</taxon>
        <taxon>Chromadorea</taxon>
        <taxon>Rhabditida</taxon>
        <taxon>Rhabditina</taxon>
        <taxon>Rhabditomorpha</taxon>
        <taxon>Rhabditoidea</taxon>
        <taxon>Rhabditidae</taxon>
        <taxon>Peloderinae</taxon>
        <taxon>Caenorhabditis</taxon>
    </lineage>
</organism>
<keyword evidence="1" id="KW-0812">Transmembrane</keyword>
<dbReference type="Proteomes" id="UP000008549">
    <property type="component" value="Unassembled WGS sequence"/>
</dbReference>
<name>A8WMZ4_CAEBR</name>
<dbReference type="HOGENOM" id="CLU_683762_0_0_1"/>
<dbReference type="RefSeq" id="XP_002632373.1">
    <property type="nucleotide sequence ID" value="XM_002632327.1"/>
</dbReference>
<dbReference type="PANTHER" id="PTHR23124:SF131">
    <property type="entry name" value="C-TYPE LECTIN DOMAIN-CONTAINING PROTEIN"/>
    <property type="match status" value="1"/>
</dbReference>
<dbReference type="PANTHER" id="PTHR23124">
    <property type="entry name" value="C-TYPE LECTIN DOMAIN-CONTAINING PROTEIN-RELATED-RELATED"/>
    <property type="match status" value="1"/>
</dbReference>
<dbReference type="SUPFAM" id="SSF56436">
    <property type="entry name" value="C-type lectin-like"/>
    <property type="match status" value="1"/>
</dbReference>
<dbReference type="EMBL" id="HE600968">
    <property type="protein sequence ID" value="CAP21849.1"/>
    <property type="molecule type" value="Genomic_DNA"/>
</dbReference>
<feature type="transmembrane region" description="Helical" evidence="1">
    <location>
        <begin position="77"/>
        <end position="100"/>
    </location>
</feature>
<gene>
    <name evidence="3 5" type="ORF">CBG00393</name>
    <name evidence="3" type="ORF">CBG_00393</name>
</gene>
<evidence type="ECO:0000313" key="5">
    <source>
        <dbReference type="WormBase" id="CBG00393"/>
    </source>
</evidence>
<evidence type="ECO:0000313" key="3">
    <source>
        <dbReference type="EMBL" id="CAP21849.1"/>
    </source>
</evidence>
<dbReference type="STRING" id="6238.A8WMZ4"/>
<dbReference type="AlphaFoldDB" id="A8WMZ4"/>
<accession>A8WMZ4</accession>
<sequence length="403" mass="46176">MTSFVDNQSLTNYLIIDYDTDNEEDDDDDYDVFPTANEFISNVPKKNRKRARKCVKKGFICCFKTIKYTFLCCRCVIVWRCLWLFVILLIGLFLFTCFYYDDARKIFQFVYIVIETSIHFLKPTKPCRSINRPSSVLHFLQNYSFHPQAFFIYKKGCVRSVKGVLYRLQMKLLLISTVVLIASVSAIGNLYSGGGKQCTECPPGYDYYSRQHDRGWCMKFFPGNVTFFEAEKVCRCQGGATLSGIENTKELKKLSRKINEYFDENGIKSGGIWVGAYRRKDCRVPKSEKKAECTKEFQYQWTDRSTFGRDMWISHWTEGAPHNNVVGNHSEFCVQLQVTDPTKTALNEHFDNRICVHRDGSSAFETEGFICGRPPKCKGGYNGGYSGGDGVIVIGAARPTQKP</sequence>
<reference evidence="3 4" key="2">
    <citation type="journal article" date="2011" name="PLoS Genet.">
        <title>Caenorhabditis briggsae recombinant inbred line genotypes reveal inter-strain incompatibility and the evolution of recombination.</title>
        <authorList>
            <person name="Ross J.A."/>
            <person name="Koboldt D.C."/>
            <person name="Staisch J.E."/>
            <person name="Chamberlin H.M."/>
            <person name="Gupta B.P."/>
            <person name="Miller R.D."/>
            <person name="Baird S.E."/>
            <person name="Haag E.S."/>
        </authorList>
    </citation>
    <scope>NUCLEOTIDE SEQUENCE [LARGE SCALE GENOMIC DNA]</scope>
    <source>
        <strain evidence="3 4">AF16</strain>
    </source>
</reference>
<dbReference type="SMART" id="SM00034">
    <property type="entry name" value="CLECT"/>
    <property type="match status" value="1"/>
</dbReference>
<dbReference type="InterPro" id="IPR016187">
    <property type="entry name" value="CTDL_fold"/>
</dbReference>